<proteinExistence type="predicted"/>
<dbReference type="PANTHER" id="PTHR33608:SF7">
    <property type="entry name" value="DUF58 DOMAIN-CONTAINING PROTEIN"/>
    <property type="match status" value="1"/>
</dbReference>
<dbReference type="PANTHER" id="PTHR33608">
    <property type="entry name" value="BLL2464 PROTEIN"/>
    <property type="match status" value="1"/>
</dbReference>
<feature type="domain" description="DUF58" evidence="1">
    <location>
        <begin position="49"/>
        <end position="254"/>
    </location>
</feature>
<dbReference type="Gene3D" id="3.40.50.410">
    <property type="entry name" value="von Willebrand factor, type A domain"/>
    <property type="match status" value="1"/>
</dbReference>
<evidence type="ECO:0000259" key="1">
    <source>
        <dbReference type="Pfam" id="PF01882"/>
    </source>
</evidence>
<dbReference type="Pfam" id="PF01882">
    <property type="entry name" value="DUF58"/>
    <property type="match status" value="1"/>
</dbReference>
<dbReference type="EMBL" id="JAHESD010000005">
    <property type="protein sequence ID" value="MBT1702349.1"/>
    <property type="molecule type" value="Genomic_DNA"/>
</dbReference>
<accession>A0ABS5VNK8</accession>
<gene>
    <name evidence="2" type="ORF">KK060_03610</name>
</gene>
<comment type="caution">
    <text evidence="2">The sequence shown here is derived from an EMBL/GenBank/DDBJ whole genome shotgun (WGS) entry which is preliminary data.</text>
</comment>
<sequence length="297" mass="34373">MDARLKDILKPEVVNTVNGLELIARIIVEGFMSGGNKSQSIGIGQEFSQYRNYEPGDDLRQLDWKMYARSERYFIKQAEIETNITVKFFIDASKSMAHEEDGISKLHFTKVITAGLAYLARKQGDTFGLYTVNDNVTLTTEPRPEHQQFIRFLHHLVELQAEGKWIKQNAEQLFNHHGKELIVFISDLYDEEQDILNFISRLKTVRNEVVVFHLLGKHELNLDYQGSFAFKDLETDTIVKVDTLVQRKQYVQRVQDWIDKLKLAFLDKGIHYHLTSASDPVEEVLRNFLKGRKVLAG</sequence>
<organism evidence="2 3">
    <name type="scientific">Chryseosolibacter indicus</name>
    <dbReference type="NCBI Taxonomy" id="2782351"/>
    <lineage>
        <taxon>Bacteria</taxon>
        <taxon>Pseudomonadati</taxon>
        <taxon>Bacteroidota</taxon>
        <taxon>Cytophagia</taxon>
        <taxon>Cytophagales</taxon>
        <taxon>Chryseotaleaceae</taxon>
        <taxon>Chryseosolibacter</taxon>
    </lineage>
</organism>
<protein>
    <submittedName>
        <fullName evidence="2">DUF58 domain-containing protein</fullName>
    </submittedName>
</protein>
<dbReference type="Proteomes" id="UP000772618">
    <property type="component" value="Unassembled WGS sequence"/>
</dbReference>
<keyword evidence="3" id="KW-1185">Reference proteome</keyword>
<name>A0ABS5VNK8_9BACT</name>
<dbReference type="SUPFAM" id="SSF53300">
    <property type="entry name" value="vWA-like"/>
    <property type="match status" value="1"/>
</dbReference>
<dbReference type="RefSeq" id="WP_254152225.1">
    <property type="nucleotide sequence ID" value="NZ_JAHESD010000005.1"/>
</dbReference>
<dbReference type="InterPro" id="IPR036465">
    <property type="entry name" value="vWFA_dom_sf"/>
</dbReference>
<dbReference type="InterPro" id="IPR002881">
    <property type="entry name" value="DUF58"/>
</dbReference>
<evidence type="ECO:0000313" key="3">
    <source>
        <dbReference type="Proteomes" id="UP000772618"/>
    </source>
</evidence>
<evidence type="ECO:0000313" key="2">
    <source>
        <dbReference type="EMBL" id="MBT1702349.1"/>
    </source>
</evidence>
<reference evidence="2 3" key="1">
    <citation type="submission" date="2021-05" db="EMBL/GenBank/DDBJ databases">
        <title>A Polyphasic approach of four new species of the genus Ohtaekwangia: Ohtaekwangia histidinii sp. nov., Ohtaekwangia cretensis sp. nov., Ohtaekwangia indiensis sp. nov., Ohtaekwangia reichenbachii sp. nov. from diverse environment.</title>
        <authorList>
            <person name="Octaviana S."/>
        </authorList>
    </citation>
    <scope>NUCLEOTIDE SEQUENCE [LARGE SCALE GENOMIC DNA]</scope>
    <source>
        <strain evidence="2 3">PWU20</strain>
    </source>
</reference>